<dbReference type="InterPro" id="IPR036249">
    <property type="entry name" value="Thioredoxin-like_sf"/>
</dbReference>
<evidence type="ECO:0000256" key="7">
    <source>
        <dbReference type="RuleBase" id="RU364038"/>
    </source>
</evidence>
<evidence type="ECO:0000256" key="1">
    <source>
        <dbReference type="ARBA" id="ARBA00004418"/>
    </source>
</evidence>
<dbReference type="PANTHER" id="PTHR35272:SF3">
    <property type="entry name" value="THIOL:DISULFIDE INTERCHANGE PROTEIN DSBC"/>
    <property type="match status" value="1"/>
</dbReference>
<feature type="signal peptide" evidence="7">
    <location>
        <begin position="1"/>
        <end position="22"/>
    </location>
</feature>
<dbReference type="InterPro" id="IPR012336">
    <property type="entry name" value="Thioredoxin-like_fold"/>
</dbReference>
<dbReference type="RefSeq" id="WP_188705677.1">
    <property type="nucleotide sequence ID" value="NZ_BMIG01000001.1"/>
</dbReference>
<keyword evidence="11" id="KW-1185">Reference proteome</keyword>
<dbReference type="PANTHER" id="PTHR35272">
    <property type="entry name" value="THIOL:DISULFIDE INTERCHANGE PROTEIN DSBC-RELATED"/>
    <property type="match status" value="1"/>
</dbReference>
<name>A0A916S5B9_9BURK</name>
<feature type="chain" id="PRO_5038156633" description="Thiol:disulfide interchange protein" evidence="7">
    <location>
        <begin position="23"/>
        <end position="239"/>
    </location>
</feature>
<comment type="caution">
    <text evidence="10">The sequence shown here is derived from an EMBL/GenBank/DDBJ whole genome shotgun (WGS) entry which is preliminary data.</text>
</comment>
<dbReference type="Gene3D" id="3.40.30.10">
    <property type="entry name" value="Glutaredoxin"/>
    <property type="match status" value="1"/>
</dbReference>
<dbReference type="Pfam" id="PF13098">
    <property type="entry name" value="Thioredoxin_2"/>
    <property type="match status" value="1"/>
</dbReference>
<accession>A0A916S5B9</accession>
<evidence type="ECO:0000313" key="10">
    <source>
        <dbReference type="EMBL" id="GGA84980.1"/>
    </source>
</evidence>
<feature type="domain" description="Thioredoxin-like fold" evidence="9">
    <location>
        <begin position="112"/>
        <end position="233"/>
    </location>
</feature>
<dbReference type="AlphaFoldDB" id="A0A916S5B9"/>
<evidence type="ECO:0000313" key="11">
    <source>
        <dbReference type="Proteomes" id="UP000620596"/>
    </source>
</evidence>
<dbReference type="InterPro" id="IPR018950">
    <property type="entry name" value="DiS-bond_isomerase_DsbC/G_N"/>
</dbReference>
<keyword evidence="6 7" id="KW-0676">Redox-active center</keyword>
<keyword evidence="5" id="KW-1015">Disulfide bond</keyword>
<keyword evidence="4 7" id="KW-0574">Periplasm</keyword>
<evidence type="ECO:0000256" key="5">
    <source>
        <dbReference type="ARBA" id="ARBA00023157"/>
    </source>
</evidence>
<evidence type="ECO:0000256" key="2">
    <source>
        <dbReference type="ARBA" id="ARBA00009813"/>
    </source>
</evidence>
<feature type="domain" description="Disulphide bond isomerase DsbC/G N-terminal" evidence="8">
    <location>
        <begin position="19"/>
        <end position="88"/>
    </location>
</feature>
<protein>
    <recommendedName>
        <fullName evidence="7">Thiol:disulfide interchange protein</fullName>
    </recommendedName>
</protein>
<evidence type="ECO:0000256" key="6">
    <source>
        <dbReference type="ARBA" id="ARBA00023284"/>
    </source>
</evidence>
<dbReference type="EMBL" id="BMIG01000001">
    <property type="protein sequence ID" value="GGA84980.1"/>
    <property type="molecule type" value="Genomic_DNA"/>
</dbReference>
<reference evidence="10" key="2">
    <citation type="submission" date="2020-09" db="EMBL/GenBank/DDBJ databases">
        <authorList>
            <person name="Sun Q."/>
            <person name="Zhou Y."/>
        </authorList>
    </citation>
    <scope>NUCLEOTIDE SEQUENCE</scope>
    <source>
        <strain evidence="10">CGMCC 1.15322</strain>
    </source>
</reference>
<dbReference type="SUPFAM" id="SSF52833">
    <property type="entry name" value="Thioredoxin-like"/>
    <property type="match status" value="1"/>
</dbReference>
<evidence type="ECO:0000256" key="4">
    <source>
        <dbReference type="ARBA" id="ARBA00022764"/>
    </source>
</evidence>
<comment type="similarity">
    <text evidence="2 7">Belongs to the thioredoxin family. DsbC subfamily.</text>
</comment>
<comment type="subcellular location">
    <subcellularLocation>
        <location evidence="1 7">Periplasm</location>
    </subcellularLocation>
</comment>
<dbReference type="InterPro" id="IPR051470">
    <property type="entry name" value="Thiol:disulfide_interchange"/>
</dbReference>
<dbReference type="InterPro" id="IPR009094">
    <property type="entry name" value="DiS-bond_isomerase_DsbC/G_N_sf"/>
</dbReference>
<dbReference type="CDD" id="cd03020">
    <property type="entry name" value="DsbA_DsbC_DsbG"/>
    <property type="match status" value="1"/>
</dbReference>
<organism evidence="10 11">
    <name type="scientific">Polaromonas eurypsychrophila</name>
    <dbReference type="NCBI Taxonomy" id="1614635"/>
    <lineage>
        <taxon>Bacteria</taxon>
        <taxon>Pseudomonadati</taxon>
        <taxon>Pseudomonadota</taxon>
        <taxon>Betaproteobacteria</taxon>
        <taxon>Burkholderiales</taxon>
        <taxon>Comamonadaceae</taxon>
        <taxon>Polaromonas</taxon>
    </lineage>
</organism>
<dbReference type="GO" id="GO:0042597">
    <property type="term" value="C:periplasmic space"/>
    <property type="evidence" value="ECO:0007669"/>
    <property type="project" value="UniProtKB-SubCell"/>
</dbReference>
<dbReference type="InterPro" id="IPR033954">
    <property type="entry name" value="DiS-bond_Isoase_DsbC/G"/>
</dbReference>
<comment type="function">
    <text evidence="7">Required for disulfide bond formation in some periplasmic proteins. Acts by transferring its disulfide bond to other proteins and is reduced in the process.</text>
</comment>
<proteinExistence type="inferred from homology"/>
<evidence type="ECO:0000259" key="8">
    <source>
        <dbReference type="Pfam" id="PF10411"/>
    </source>
</evidence>
<gene>
    <name evidence="10" type="ORF">GCM10011496_01890</name>
</gene>
<dbReference type="Gene3D" id="3.10.450.70">
    <property type="entry name" value="Disulphide bond isomerase, DsbC/G, N-terminal"/>
    <property type="match status" value="1"/>
</dbReference>
<reference evidence="10" key="1">
    <citation type="journal article" date="2014" name="Int. J. Syst. Evol. Microbiol.">
        <title>Complete genome sequence of Corynebacterium casei LMG S-19264T (=DSM 44701T), isolated from a smear-ripened cheese.</title>
        <authorList>
            <consortium name="US DOE Joint Genome Institute (JGI-PGF)"/>
            <person name="Walter F."/>
            <person name="Albersmeier A."/>
            <person name="Kalinowski J."/>
            <person name="Ruckert C."/>
        </authorList>
    </citation>
    <scope>NUCLEOTIDE SEQUENCE</scope>
    <source>
        <strain evidence="10">CGMCC 1.15322</strain>
    </source>
</reference>
<dbReference type="SUPFAM" id="SSF54423">
    <property type="entry name" value="DsbC/DsbG N-terminal domain-like"/>
    <property type="match status" value="1"/>
</dbReference>
<dbReference type="Pfam" id="PF10411">
    <property type="entry name" value="DsbC_N"/>
    <property type="match status" value="1"/>
</dbReference>
<evidence type="ECO:0000259" key="9">
    <source>
        <dbReference type="Pfam" id="PF13098"/>
    </source>
</evidence>
<evidence type="ECO:0000256" key="3">
    <source>
        <dbReference type="ARBA" id="ARBA00022729"/>
    </source>
</evidence>
<dbReference type="Proteomes" id="UP000620596">
    <property type="component" value="Unassembled WGS sequence"/>
</dbReference>
<sequence>MKLLRNIAACGLLAWGLGAAVAQEAVIRKNLADRLPSLPPIEEVSKAPMNGLYEIRVNGNDIFYTDAEGNFLIQGNLIDTKQRRNLTEERVDKLNAVAFDALPLKDAFTLVRGNGKRKLAVFEDPNCGYCKRFERDMQKVTDVTVYMFLYPILGPDSAEKSKNIWCAKDKGKAWQDLMVRDQPVAPASCDSSALARNIEFGKKHRITGTPTLIFADGTRVPGAVSAQQVEKYLNDAKVQ</sequence>
<keyword evidence="3 7" id="KW-0732">Signal</keyword>